<accession>U5QG19</accession>
<dbReference type="InterPro" id="IPR024370">
    <property type="entry name" value="PBP_domain"/>
</dbReference>
<gene>
    <name evidence="3" type="primary">pstS</name>
    <name evidence="3" type="ORF">GKIL_0342</name>
</gene>
<dbReference type="EMBL" id="CP003587">
    <property type="protein sequence ID" value="AGY56589.1"/>
    <property type="molecule type" value="Genomic_DNA"/>
</dbReference>
<feature type="domain" description="PBP" evidence="2">
    <location>
        <begin position="65"/>
        <end position="324"/>
    </location>
</feature>
<dbReference type="PANTHER" id="PTHR30570:SF1">
    <property type="entry name" value="PHOSPHATE-BINDING PROTEIN PSTS"/>
    <property type="match status" value="1"/>
</dbReference>
<proteinExistence type="predicted"/>
<protein>
    <submittedName>
        <fullName evidence="3">Phosphate binding protein</fullName>
    </submittedName>
</protein>
<dbReference type="CDD" id="cd13566">
    <property type="entry name" value="PBP2_phosphate"/>
    <property type="match status" value="1"/>
</dbReference>
<dbReference type="OrthoDB" id="9790048at2"/>
<dbReference type="HOGENOM" id="CLU_026228_2_0_3"/>
<dbReference type="SUPFAM" id="SSF53850">
    <property type="entry name" value="Periplasmic binding protein-like II"/>
    <property type="match status" value="1"/>
</dbReference>
<dbReference type="STRING" id="1183438.GKIL_0342"/>
<dbReference type="Pfam" id="PF12849">
    <property type="entry name" value="PBP_like_2"/>
    <property type="match status" value="1"/>
</dbReference>
<dbReference type="AlphaFoldDB" id="U5QG19"/>
<evidence type="ECO:0000259" key="2">
    <source>
        <dbReference type="Pfam" id="PF12849"/>
    </source>
</evidence>
<dbReference type="eggNOG" id="COG0226">
    <property type="taxonomic scope" value="Bacteria"/>
</dbReference>
<evidence type="ECO:0000313" key="4">
    <source>
        <dbReference type="Proteomes" id="UP000017396"/>
    </source>
</evidence>
<dbReference type="PROSITE" id="PS51257">
    <property type="entry name" value="PROKAR_LIPOPROTEIN"/>
    <property type="match status" value="1"/>
</dbReference>
<dbReference type="Proteomes" id="UP000017396">
    <property type="component" value="Chromosome"/>
</dbReference>
<keyword evidence="4" id="KW-1185">Reference proteome</keyword>
<dbReference type="KEGG" id="glj:GKIL_0342"/>
<keyword evidence="1" id="KW-0732">Signal</keyword>
<sequence>MLSAFKSCIQLAVASGCRLNLVLALVVGIGWLVGGAVEAAPAARAARTPDIALVASVAAVEDVPVGQFRYGGSTAFAPLRSGGLMQAIERSHPGFALRYSEPPGGHEPGSAAGIAMLLAGQISLAQASRPLAPEERARAETAGFALRQVPVAIDAIAFFVHPDLPIAGLSLDQLQAIFAGRLRNWSQVGGPNLAIVPVSQAPRAADLVERLLLKGDSRLGRSVRLTRDITELIRQVATQKGAIGFASAAEVLPQRSVRLIALGRSHSQQYVLPFDAAAPGRLNREAVRSGTYPLTRLLSVVIRKDGSLAEKAGIAYANLLLSSEGQRWIEKTGFVGVR</sequence>
<evidence type="ECO:0000313" key="3">
    <source>
        <dbReference type="EMBL" id="AGY56589.1"/>
    </source>
</evidence>
<reference evidence="3 4" key="1">
    <citation type="journal article" date="2013" name="PLoS ONE">
        <title>Cultivation and Complete Genome Sequencing of Gloeobacter kilaueensis sp. nov., from a Lava Cave in Kilauea Caldera, Hawai'i.</title>
        <authorList>
            <person name="Saw J.H."/>
            <person name="Schatz M."/>
            <person name="Brown M.V."/>
            <person name="Kunkel D.D."/>
            <person name="Foster J.S."/>
            <person name="Shick H."/>
            <person name="Christensen S."/>
            <person name="Hou S."/>
            <person name="Wan X."/>
            <person name="Donachie S.P."/>
        </authorList>
    </citation>
    <scope>NUCLEOTIDE SEQUENCE [LARGE SCALE GENOMIC DNA]</scope>
    <source>
        <strain evidence="4">JS</strain>
    </source>
</reference>
<dbReference type="RefSeq" id="WP_023171605.1">
    <property type="nucleotide sequence ID" value="NC_022600.1"/>
</dbReference>
<evidence type="ECO:0000256" key="1">
    <source>
        <dbReference type="ARBA" id="ARBA00022729"/>
    </source>
</evidence>
<dbReference type="InterPro" id="IPR050811">
    <property type="entry name" value="Phosphate_ABC_transporter"/>
</dbReference>
<dbReference type="PANTHER" id="PTHR30570">
    <property type="entry name" value="PERIPLASMIC PHOSPHATE BINDING COMPONENT OF PHOSPHATE ABC TRANSPORTER"/>
    <property type="match status" value="1"/>
</dbReference>
<name>U5QG19_GLOK1</name>
<dbReference type="Gene3D" id="3.40.190.10">
    <property type="entry name" value="Periplasmic binding protein-like II"/>
    <property type="match status" value="2"/>
</dbReference>
<organism evidence="3 4">
    <name type="scientific">Gloeobacter kilaueensis (strain ATCC BAA-2537 / CCAP 1431/1 / ULC 316 / JS1)</name>
    <dbReference type="NCBI Taxonomy" id="1183438"/>
    <lineage>
        <taxon>Bacteria</taxon>
        <taxon>Bacillati</taxon>
        <taxon>Cyanobacteriota</taxon>
        <taxon>Cyanophyceae</taxon>
        <taxon>Gloeobacterales</taxon>
        <taxon>Gloeobacteraceae</taxon>
        <taxon>Gloeobacter</taxon>
    </lineage>
</organism>